<name>A0A2U9LGV4_ECOLX</name>
<evidence type="ECO:0000313" key="3">
    <source>
        <dbReference type="EMBL" id="MTE92055.1"/>
    </source>
</evidence>
<protein>
    <recommendedName>
        <fullName evidence="6">Ash family protein</fullName>
    </recommendedName>
</protein>
<evidence type="ECO:0008006" key="6">
    <source>
        <dbReference type="Google" id="ProtNLM"/>
    </source>
</evidence>
<comment type="caution">
    <text evidence="3">The sequence shown here is derived from an EMBL/GenBank/DDBJ whole genome shotgun (WGS) entry which is preliminary data.</text>
</comment>
<organism evidence="3 4">
    <name type="scientific">Escherichia coli</name>
    <dbReference type="NCBI Taxonomy" id="562"/>
    <lineage>
        <taxon>Bacteria</taxon>
        <taxon>Pseudomonadati</taxon>
        <taxon>Pseudomonadota</taxon>
        <taxon>Gammaproteobacteria</taxon>
        <taxon>Enterobacterales</taxon>
        <taxon>Enterobacteriaceae</taxon>
        <taxon>Escherichia</taxon>
    </lineage>
</organism>
<evidence type="ECO:0000313" key="2">
    <source>
        <dbReference type="EMBL" id="HAN4356112.1"/>
    </source>
</evidence>
<evidence type="ECO:0000313" key="1">
    <source>
        <dbReference type="EMBL" id="EFD6883055.1"/>
    </source>
</evidence>
<reference evidence="2" key="1">
    <citation type="journal article" date="2018" name="Genome Biol.">
        <title>SKESA: strategic k-mer extension for scrupulous assemblies.</title>
        <authorList>
            <person name="Souvorov A."/>
            <person name="Agarwala R."/>
            <person name="Lipman D.J."/>
        </authorList>
    </citation>
    <scope>NUCLEOTIDE SEQUENCE</scope>
    <source>
        <strain evidence="2">489-16</strain>
    </source>
</reference>
<accession>A0A2U9LGV4</accession>
<dbReference type="AlphaFoldDB" id="A0A2U9LGV4"/>
<reference evidence="2" key="4">
    <citation type="submission" date="2020-09" db="EMBL/GenBank/DDBJ databases">
        <authorList>
            <consortium name="NCBI Pathogen Detection Project"/>
        </authorList>
    </citation>
    <scope>NUCLEOTIDE SEQUENCE</scope>
    <source>
        <strain evidence="2">489-16</strain>
    </source>
</reference>
<reference evidence="3 4" key="3">
    <citation type="submission" date="2019-10" db="EMBL/GenBank/DDBJ databases">
        <title>Comparative genomic analysis of antimicrobial resistant Escherichia coli of diverse origin.</title>
        <authorList>
            <person name="Ghatak S."/>
            <person name="Milton A.P."/>
            <person name="Rhetso K."/>
            <person name="Purkait D."/>
            <person name="Das S."/>
            <person name="Puro K.-U."/>
            <person name="Shakuntala I."/>
            <person name="Sen A."/>
            <person name="Sanjukta R."/>
            <person name="Priya G.B."/>
            <person name="Mawlong M."/>
            <person name="Lyngdoh V."/>
            <person name="Rynghang J."/>
            <person name="Mawphlang B.L."/>
        </authorList>
    </citation>
    <scope>NUCLEOTIDE SEQUENCE [LARGE SCALE GENOMIC DNA]</scope>
    <source>
        <strain evidence="3 4">SE161</strain>
    </source>
</reference>
<dbReference type="EMBL" id="AASKVF010000002">
    <property type="protein sequence ID" value="EFD6883055.1"/>
    <property type="molecule type" value="Genomic_DNA"/>
</dbReference>
<sequence length="28" mass="2697">MVGCVGAPKGAPGSFVAGKTNSAQFTTI</sequence>
<gene>
    <name evidence="3" type="ORF">F9B07_25310</name>
    <name evidence="1" type="ORF">FZU14_02215</name>
    <name evidence="2" type="ORF">IFC14_004653</name>
</gene>
<proteinExistence type="predicted"/>
<dbReference type="Proteomes" id="UP000859822">
    <property type="component" value="Unassembled WGS sequence"/>
</dbReference>
<dbReference type="Proteomes" id="UP000486847">
    <property type="component" value="Unassembled WGS sequence"/>
</dbReference>
<dbReference type="EMBL" id="DABUHV010000042">
    <property type="protein sequence ID" value="HAN4356112.1"/>
    <property type="molecule type" value="Genomic_DNA"/>
</dbReference>
<evidence type="ECO:0000313" key="4">
    <source>
        <dbReference type="Proteomes" id="UP000486847"/>
    </source>
</evidence>
<evidence type="ECO:0000313" key="5">
    <source>
        <dbReference type="Proteomes" id="UP000531962"/>
    </source>
</evidence>
<dbReference type="Proteomes" id="UP000531962">
    <property type="component" value="Unassembled WGS sequence"/>
</dbReference>
<dbReference type="EMBL" id="WCEW01000052">
    <property type="protein sequence ID" value="MTE92055.1"/>
    <property type="molecule type" value="Genomic_DNA"/>
</dbReference>
<reference evidence="1 5" key="2">
    <citation type="submission" date="2019-08" db="EMBL/GenBank/DDBJ databases">
        <authorList>
            <consortium name="NARMS: The National Antimicrobial Resistance Monitoring System"/>
        </authorList>
    </citation>
    <scope>NUCLEOTIDE SEQUENCE [LARGE SCALE GENOMIC DNA]</scope>
    <source>
        <strain evidence="1 5">19MD07CB01-EC</strain>
    </source>
</reference>